<keyword evidence="2" id="KW-0503">Monooxygenase</keyword>
<dbReference type="Gene3D" id="3.30.70.100">
    <property type="match status" value="2"/>
</dbReference>
<dbReference type="EMBL" id="JACAZI010000006">
    <property type="protein sequence ID" value="KAF7358080.1"/>
    <property type="molecule type" value="Genomic_DNA"/>
</dbReference>
<proteinExistence type="predicted"/>
<dbReference type="InterPro" id="IPR011008">
    <property type="entry name" value="Dimeric_a/b-barrel"/>
</dbReference>
<comment type="caution">
    <text evidence="2">The sequence shown here is derived from an EMBL/GenBank/DDBJ whole genome shotgun (WGS) entry which is preliminary data.</text>
</comment>
<gene>
    <name evidence="2" type="ORF">MVEN_00855800</name>
</gene>
<name>A0A8H6YBN6_9AGAR</name>
<reference evidence="2" key="1">
    <citation type="submission" date="2020-05" db="EMBL/GenBank/DDBJ databases">
        <title>Mycena genomes resolve the evolution of fungal bioluminescence.</title>
        <authorList>
            <person name="Tsai I.J."/>
        </authorList>
    </citation>
    <scope>NUCLEOTIDE SEQUENCE</scope>
    <source>
        <strain evidence="2">CCC161011</strain>
    </source>
</reference>
<feature type="signal peptide" evidence="1">
    <location>
        <begin position="1"/>
        <end position="19"/>
    </location>
</feature>
<keyword evidence="2" id="KW-0560">Oxidoreductase</keyword>
<dbReference type="AlphaFoldDB" id="A0A8H6YBN6"/>
<keyword evidence="3" id="KW-1185">Reference proteome</keyword>
<evidence type="ECO:0000313" key="3">
    <source>
        <dbReference type="Proteomes" id="UP000620124"/>
    </source>
</evidence>
<dbReference type="OrthoDB" id="3227035at2759"/>
<evidence type="ECO:0000313" key="2">
    <source>
        <dbReference type="EMBL" id="KAF7358080.1"/>
    </source>
</evidence>
<organism evidence="2 3">
    <name type="scientific">Mycena venus</name>
    <dbReference type="NCBI Taxonomy" id="2733690"/>
    <lineage>
        <taxon>Eukaryota</taxon>
        <taxon>Fungi</taxon>
        <taxon>Dikarya</taxon>
        <taxon>Basidiomycota</taxon>
        <taxon>Agaricomycotina</taxon>
        <taxon>Agaricomycetes</taxon>
        <taxon>Agaricomycetidae</taxon>
        <taxon>Agaricales</taxon>
        <taxon>Marasmiineae</taxon>
        <taxon>Mycenaceae</taxon>
        <taxon>Mycena</taxon>
    </lineage>
</organism>
<accession>A0A8H6YBN6</accession>
<dbReference type="Proteomes" id="UP000620124">
    <property type="component" value="Unassembled WGS sequence"/>
</dbReference>
<dbReference type="SUPFAM" id="SSF54909">
    <property type="entry name" value="Dimeric alpha+beta barrel"/>
    <property type="match status" value="2"/>
</dbReference>
<feature type="chain" id="PRO_5034695845" evidence="1">
    <location>
        <begin position="20"/>
        <end position="264"/>
    </location>
</feature>
<evidence type="ECO:0000256" key="1">
    <source>
        <dbReference type="SAM" id="SignalP"/>
    </source>
</evidence>
<keyword evidence="1" id="KW-0732">Signal</keyword>
<protein>
    <submittedName>
        <fullName evidence="2">Antibiotic biosynthesis monooxygenase</fullName>
    </submittedName>
</protein>
<sequence>MRVLFSILLAAVLCLDAFAAPLPEAQVGNEFCLEARHGKGVKEKKHMMVKSVHKSLFVPIVAKSDTVENVTAFLASAIPLVEAEPKTIQWYGVKFTNFSTPTFAIFDTFRSESGRQTHLNGKVAGALFDNADALLSAAPEIDPGNILASKVVTKPGNNSNSTTEGLGVGLRILFTAKPGQVQATRDFLVGALPLVEAEPLTLDWYALEFPDTNSFAIVDFFAAEEGRDAHLNGKVAAALFASADKLFTGQPDVVKLDVVAATLK</sequence>
<dbReference type="GO" id="GO:0004497">
    <property type="term" value="F:monooxygenase activity"/>
    <property type="evidence" value="ECO:0007669"/>
    <property type="project" value="UniProtKB-KW"/>
</dbReference>